<feature type="domain" description="DnaK suppressor protein-like N-terminal" evidence="7">
    <location>
        <begin position="9"/>
        <end position="71"/>
    </location>
</feature>
<dbReference type="EMBL" id="AUND01000001">
    <property type="protein sequence ID" value="KEO56109.1"/>
    <property type="molecule type" value="Genomic_DNA"/>
</dbReference>
<accession>A0A074JI38</accession>
<evidence type="ECO:0000256" key="2">
    <source>
        <dbReference type="ARBA" id="ARBA00022771"/>
    </source>
</evidence>
<dbReference type="SUPFAM" id="SSF109635">
    <property type="entry name" value="DnaK suppressor protein DksA, alpha-hairpin domain"/>
    <property type="match status" value="1"/>
</dbReference>
<evidence type="ECO:0000256" key="4">
    <source>
        <dbReference type="PROSITE-ProRule" id="PRU00510"/>
    </source>
</evidence>
<dbReference type="eggNOG" id="COG1734">
    <property type="taxonomic scope" value="Bacteria"/>
</dbReference>
<keyword evidence="1" id="KW-0479">Metal-binding</keyword>
<dbReference type="Pfam" id="PF21173">
    <property type="entry name" value="DksA-like_N"/>
    <property type="match status" value="1"/>
</dbReference>
<dbReference type="PANTHER" id="PTHR33823:SF4">
    <property type="entry name" value="GENERAL STRESS PROTEIN 16O"/>
    <property type="match status" value="1"/>
</dbReference>
<dbReference type="RefSeq" id="WP_038073256.1">
    <property type="nucleotide sequence ID" value="NZ_AUND01000001.1"/>
</dbReference>
<keyword evidence="2" id="KW-0863">Zinc-finger</keyword>
<evidence type="ECO:0000256" key="1">
    <source>
        <dbReference type="ARBA" id="ARBA00022723"/>
    </source>
</evidence>
<name>A0A074JI38_9RHOB</name>
<keyword evidence="5" id="KW-0175">Coiled coil</keyword>
<keyword evidence="3" id="KW-0862">Zinc</keyword>
<dbReference type="Gene3D" id="1.20.120.910">
    <property type="entry name" value="DksA, coiled-coil domain"/>
    <property type="match status" value="1"/>
</dbReference>
<feature type="domain" description="Zinc finger DksA/TraR C4-type" evidence="6">
    <location>
        <begin position="74"/>
        <end position="101"/>
    </location>
</feature>
<comment type="caution">
    <text evidence="4">Lacks conserved residue(s) required for the propagation of feature annotation.</text>
</comment>
<dbReference type="AlphaFoldDB" id="A0A074JI38"/>
<evidence type="ECO:0000313" key="8">
    <source>
        <dbReference type="EMBL" id="KEO56109.1"/>
    </source>
</evidence>
<sequence>MKSVEIRKTELEARRAQLLARMEQVESELDSHIEKDWADAAVEQEQDEVLEDLGESAQQELRAIEAALERIAEGEYGFCVTCGERIDEARLDLLPATPFCRNHAPGAKAKRG</sequence>
<dbReference type="Pfam" id="PF01258">
    <property type="entry name" value="zf-dskA_traR"/>
    <property type="match status" value="1"/>
</dbReference>
<comment type="caution">
    <text evidence="8">The sequence shown here is derived from an EMBL/GenBank/DDBJ whole genome shotgun (WGS) entry which is preliminary data.</text>
</comment>
<dbReference type="STRING" id="1353537.TP2_00895"/>
<evidence type="ECO:0000256" key="3">
    <source>
        <dbReference type="ARBA" id="ARBA00022833"/>
    </source>
</evidence>
<evidence type="ECO:0000259" key="7">
    <source>
        <dbReference type="Pfam" id="PF21173"/>
    </source>
</evidence>
<dbReference type="InterPro" id="IPR037187">
    <property type="entry name" value="DnaK_N"/>
</dbReference>
<dbReference type="OrthoDB" id="1121111at2"/>
<reference evidence="8 9" key="1">
    <citation type="submission" date="2013-07" db="EMBL/GenBank/DDBJ databases">
        <title>Thioclava pacifica DSM 10166 Genome Sequencing.</title>
        <authorList>
            <person name="Lai Q."/>
            <person name="Shao Z."/>
        </authorList>
    </citation>
    <scope>NUCLEOTIDE SEQUENCE [LARGE SCALE GENOMIC DNA]</scope>
    <source>
        <strain evidence="8 9">DSM 10166</strain>
    </source>
</reference>
<organism evidence="8 9">
    <name type="scientific">Thioclava pacifica DSM 10166</name>
    <dbReference type="NCBI Taxonomy" id="1353537"/>
    <lineage>
        <taxon>Bacteria</taxon>
        <taxon>Pseudomonadati</taxon>
        <taxon>Pseudomonadota</taxon>
        <taxon>Alphaproteobacteria</taxon>
        <taxon>Rhodobacterales</taxon>
        <taxon>Paracoccaceae</taxon>
        <taxon>Thioclava</taxon>
    </lineage>
</organism>
<gene>
    <name evidence="8" type="ORF">TP2_00895</name>
</gene>
<evidence type="ECO:0000256" key="5">
    <source>
        <dbReference type="SAM" id="Coils"/>
    </source>
</evidence>
<evidence type="ECO:0000259" key="6">
    <source>
        <dbReference type="Pfam" id="PF01258"/>
    </source>
</evidence>
<dbReference type="PROSITE" id="PS51128">
    <property type="entry name" value="ZF_DKSA_2"/>
    <property type="match status" value="1"/>
</dbReference>
<proteinExistence type="predicted"/>
<dbReference type="SUPFAM" id="SSF57716">
    <property type="entry name" value="Glucocorticoid receptor-like (DNA-binding domain)"/>
    <property type="match status" value="1"/>
</dbReference>
<keyword evidence="9" id="KW-1185">Reference proteome</keyword>
<protein>
    <submittedName>
        <fullName evidence="8">Uncharacterized protein</fullName>
    </submittedName>
</protein>
<evidence type="ECO:0000313" key="9">
    <source>
        <dbReference type="Proteomes" id="UP000027432"/>
    </source>
</evidence>
<dbReference type="PANTHER" id="PTHR33823">
    <property type="entry name" value="RNA POLYMERASE-BINDING TRANSCRIPTION FACTOR DKSA-RELATED"/>
    <property type="match status" value="1"/>
</dbReference>
<dbReference type="InterPro" id="IPR048487">
    <property type="entry name" value="DksA-like_N"/>
</dbReference>
<dbReference type="InterPro" id="IPR000962">
    <property type="entry name" value="Znf_DskA_TraR"/>
</dbReference>
<feature type="coiled-coil region" evidence="5">
    <location>
        <begin position="1"/>
        <end position="70"/>
    </location>
</feature>
<dbReference type="Proteomes" id="UP000027432">
    <property type="component" value="Unassembled WGS sequence"/>
</dbReference>
<dbReference type="GO" id="GO:0008270">
    <property type="term" value="F:zinc ion binding"/>
    <property type="evidence" value="ECO:0007669"/>
    <property type="project" value="UniProtKB-KW"/>
</dbReference>